<dbReference type="InterPro" id="IPR013320">
    <property type="entry name" value="ConA-like_dom_sf"/>
</dbReference>
<feature type="compositionally biased region" description="Low complexity" evidence="1">
    <location>
        <begin position="309"/>
        <end position="330"/>
    </location>
</feature>
<feature type="chain" id="PRO_5013667013" evidence="2">
    <location>
        <begin position="21"/>
        <end position="471"/>
    </location>
</feature>
<evidence type="ECO:0000256" key="2">
    <source>
        <dbReference type="SAM" id="SignalP"/>
    </source>
</evidence>
<dbReference type="PANTHER" id="PTHR10963">
    <property type="entry name" value="GLYCOSYL HYDROLASE-RELATED"/>
    <property type="match status" value="1"/>
</dbReference>
<feature type="signal peptide" evidence="2">
    <location>
        <begin position="1"/>
        <end position="20"/>
    </location>
</feature>
<dbReference type="Proteomes" id="UP001302367">
    <property type="component" value="Chromosome 3"/>
</dbReference>
<reference evidence="5 7" key="2">
    <citation type="submission" date="2023-09" db="EMBL/GenBank/DDBJ databases">
        <title>Complete-Gapless Cercospora beticola genome.</title>
        <authorList>
            <person name="Wyatt N.A."/>
            <person name="Spanner R.E."/>
            <person name="Bolton M.D."/>
        </authorList>
    </citation>
    <scope>NUCLEOTIDE SEQUENCE [LARGE SCALE GENOMIC DNA]</scope>
    <source>
        <strain evidence="5">Cb09-40</strain>
    </source>
</reference>
<dbReference type="GO" id="GO:0005975">
    <property type="term" value="P:carbohydrate metabolic process"/>
    <property type="evidence" value="ECO:0007669"/>
    <property type="project" value="InterPro"/>
</dbReference>
<feature type="domain" description="GH16" evidence="3">
    <location>
        <begin position="26"/>
        <end position="250"/>
    </location>
</feature>
<dbReference type="SUPFAM" id="SSF49899">
    <property type="entry name" value="Concanavalin A-like lectins/glucanases"/>
    <property type="match status" value="1"/>
</dbReference>
<dbReference type="OrthoDB" id="4781at2759"/>
<dbReference type="Pfam" id="PF00722">
    <property type="entry name" value="Glyco_hydro_16"/>
    <property type="match status" value="1"/>
</dbReference>
<feature type="compositionally biased region" description="Low complexity" evidence="1">
    <location>
        <begin position="337"/>
        <end position="388"/>
    </location>
</feature>
<gene>
    <name evidence="4" type="ORF">CB0940_02526</name>
    <name evidence="5" type="ORF">RHO25_004284</name>
</gene>
<accession>A0A2G5I3Q3</accession>
<evidence type="ECO:0000313" key="6">
    <source>
        <dbReference type="Proteomes" id="UP000230605"/>
    </source>
</evidence>
<name>A0A2G5I3Q3_CERBT</name>
<dbReference type="InterPro" id="IPR050546">
    <property type="entry name" value="Glycosyl_Hydrlase_16"/>
</dbReference>
<organism evidence="4 6">
    <name type="scientific">Cercospora beticola</name>
    <name type="common">Sugarbeet leaf spot fungus</name>
    <dbReference type="NCBI Taxonomy" id="122368"/>
    <lineage>
        <taxon>Eukaryota</taxon>
        <taxon>Fungi</taxon>
        <taxon>Dikarya</taxon>
        <taxon>Ascomycota</taxon>
        <taxon>Pezizomycotina</taxon>
        <taxon>Dothideomycetes</taxon>
        <taxon>Dothideomycetidae</taxon>
        <taxon>Mycosphaerellales</taxon>
        <taxon>Mycosphaerellaceae</taxon>
        <taxon>Cercospora</taxon>
    </lineage>
</organism>
<dbReference type="PANTHER" id="PTHR10963:SF68">
    <property type="entry name" value="GLYCOSIDASE CRH1-RELATED"/>
    <property type="match status" value="1"/>
</dbReference>
<dbReference type="InterPro" id="IPR000757">
    <property type="entry name" value="Beta-glucanase-like"/>
</dbReference>
<dbReference type="GO" id="GO:0009277">
    <property type="term" value="C:fungal-type cell wall"/>
    <property type="evidence" value="ECO:0007669"/>
    <property type="project" value="TreeGrafter"/>
</dbReference>
<keyword evidence="7" id="KW-1185">Reference proteome</keyword>
<evidence type="ECO:0000313" key="5">
    <source>
        <dbReference type="EMBL" id="WPA99666.1"/>
    </source>
</evidence>
<reference evidence="4 6" key="1">
    <citation type="submission" date="2015-10" db="EMBL/GenBank/DDBJ databases">
        <title>The cercosporin biosynthetic gene cluster was horizontally transferred to several fungal lineages and shown to be expanded in Cercospora beticola based on microsynteny with recipient genomes.</title>
        <authorList>
            <person name="De Jonge R."/>
            <person name="Ebert M.K."/>
            <person name="Suttle J.C."/>
            <person name="Jurick Ii W.M."/>
            <person name="Secor G.A."/>
            <person name="Thomma B.P."/>
            <person name="Van De Peer Y."/>
            <person name="Bolton M.D."/>
        </authorList>
    </citation>
    <scope>NUCLEOTIDE SEQUENCE [LARGE SCALE GENOMIC DNA]</scope>
    <source>
        <strain evidence="4 6">09-40</strain>
    </source>
</reference>
<dbReference type="PROSITE" id="PS51762">
    <property type="entry name" value="GH16_2"/>
    <property type="match status" value="1"/>
</dbReference>
<dbReference type="GO" id="GO:0031505">
    <property type="term" value="P:fungal-type cell wall organization"/>
    <property type="evidence" value="ECO:0007669"/>
    <property type="project" value="TreeGrafter"/>
</dbReference>
<feature type="region of interest" description="Disordered" evidence="1">
    <location>
        <begin position="284"/>
        <end position="388"/>
    </location>
</feature>
<dbReference type="EMBL" id="LKMD01000101">
    <property type="protein sequence ID" value="PIA99113.1"/>
    <property type="molecule type" value="Genomic_DNA"/>
</dbReference>
<keyword evidence="2" id="KW-0732">Signal</keyword>
<dbReference type="EMBL" id="CP134186">
    <property type="protein sequence ID" value="WPA99666.1"/>
    <property type="molecule type" value="Genomic_DNA"/>
</dbReference>
<protein>
    <submittedName>
        <fullName evidence="4">Putative glycosidase crf1</fullName>
    </submittedName>
</protein>
<dbReference type="Gene3D" id="2.60.120.200">
    <property type="match status" value="1"/>
</dbReference>
<keyword evidence="4" id="KW-0378">Hydrolase</keyword>
<evidence type="ECO:0000259" key="3">
    <source>
        <dbReference type="PROSITE" id="PS51762"/>
    </source>
</evidence>
<dbReference type="GO" id="GO:0004553">
    <property type="term" value="F:hydrolase activity, hydrolyzing O-glycosyl compounds"/>
    <property type="evidence" value="ECO:0007669"/>
    <property type="project" value="InterPro"/>
</dbReference>
<evidence type="ECO:0000313" key="7">
    <source>
        <dbReference type="Proteomes" id="UP001302367"/>
    </source>
</evidence>
<sequence length="471" mass="50992">MFRLIESLSAVLLIAGSASAQREDGQFWPCNPIKNATGACKPNPGLPTTKYEIDFTKVSSIPPEWTISNYATINFGPNGAEFTYNKRWDAPQLWTNFFILFGKVDIEMRIASGVGMISSAVLMSDDFDEIDFEFSGNNFGNPAWSAGVGQNNYFGKGLTGNYDRGSYFEVSRPQDTFHTYSFEWRKAFLNWELDGKVIRQFRYDQSSGDQGNYQYPQTPSKLQLGIWAGGDPSMNEGTKSWAGGETDVNGGPYTMYIRKVTIHNYNPAHAYNWTDQSGKWQSIQISQDKKAPVSNVTVTIKPPSMGTNSTSASGQSSSTKTISSSSTRTTTPPPPGTTASTSSRSTSTTTKRITSTSTISQTSTVSLSSAPPSSSNTKPSTKSSSTCKTSTLTTTRCSTYTALVAGSDGKKTSTTKIVTYTSTYKVAGTSTVTGVGPTPQAAEKWVNWGGWNEGWWTTDADGKAEYVGGVA</sequence>
<dbReference type="GO" id="GO:0016757">
    <property type="term" value="F:glycosyltransferase activity"/>
    <property type="evidence" value="ECO:0007669"/>
    <property type="project" value="TreeGrafter"/>
</dbReference>
<dbReference type="Proteomes" id="UP000230605">
    <property type="component" value="Chromosome 3"/>
</dbReference>
<proteinExistence type="predicted"/>
<keyword evidence="4" id="KW-0326">Glycosidase</keyword>
<dbReference type="AlphaFoldDB" id="A0A2G5I3Q3"/>
<evidence type="ECO:0000256" key="1">
    <source>
        <dbReference type="SAM" id="MobiDB-lite"/>
    </source>
</evidence>
<evidence type="ECO:0000313" key="4">
    <source>
        <dbReference type="EMBL" id="PIA99113.1"/>
    </source>
</evidence>